<dbReference type="RefSeq" id="WP_283230527.1">
    <property type="nucleotide sequence ID" value="NZ_JASGBQ010000007.1"/>
</dbReference>
<sequence>MYSSDKIRQIDDETFQVRIPADRDFRILQLTDLHLGFGLISKGRDRLALDAVRIIIKRSRPDMIVLTGDSVFPFLPKAGTLNNRKQAKKLMAFLDGFQIPYTLVFGNHDCEMGSTCNKEELAQLFKKGKYCIFTEGRRALTGVGNFLIELVDNSGKVLLPLVMLDSNMYREGGWFYSGFDCIKEDQVDWCMERLNALKQQDPDIKAMAFFHMPLREFKEAYEKMKLGDKSVLYRHGSVGEKNEYFGISKYEGTFFDRAAENGVIKWMFCGHDHLNTLSLIYKGIQMTYGMSIDYLGYKGIKKSYIQRGGTLITRKVNGSVDIKMVPLGAVVSTRVRGVKEKTAGL</sequence>
<dbReference type="PANTHER" id="PTHR32440:SF0">
    <property type="entry name" value="PHOSPHATASE DCR2-RELATED"/>
    <property type="match status" value="1"/>
</dbReference>
<dbReference type="Proteomes" id="UP001300383">
    <property type="component" value="Unassembled WGS sequence"/>
</dbReference>
<dbReference type="SUPFAM" id="SSF56300">
    <property type="entry name" value="Metallo-dependent phosphatases"/>
    <property type="match status" value="1"/>
</dbReference>
<proteinExistence type="predicted"/>
<reference evidence="2 3" key="1">
    <citation type="submission" date="2023-05" db="EMBL/GenBank/DDBJ databases">
        <title>[ruminococcus] sp. nov., isolated from a pig farm feces dump.</title>
        <authorList>
            <person name="Chang Y.-H."/>
        </authorList>
    </citation>
    <scope>NUCLEOTIDE SEQUENCE [LARGE SCALE GENOMIC DNA]</scope>
    <source>
        <strain evidence="2 3">YH-rum2234</strain>
    </source>
</reference>
<evidence type="ECO:0000313" key="2">
    <source>
        <dbReference type="EMBL" id="MDI9242023.1"/>
    </source>
</evidence>
<dbReference type="EMBL" id="JASGBQ010000007">
    <property type="protein sequence ID" value="MDI9242023.1"/>
    <property type="molecule type" value="Genomic_DNA"/>
</dbReference>
<protein>
    <submittedName>
        <fullName evidence="2">Metallophosphoesterase</fullName>
    </submittedName>
</protein>
<evidence type="ECO:0000313" key="3">
    <source>
        <dbReference type="Proteomes" id="UP001300383"/>
    </source>
</evidence>
<dbReference type="InterPro" id="IPR029052">
    <property type="entry name" value="Metallo-depent_PP-like"/>
</dbReference>
<gene>
    <name evidence="2" type="ORF">QJ036_05950</name>
</gene>
<dbReference type="AlphaFoldDB" id="A0AAP4F0K7"/>
<evidence type="ECO:0000259" key="1">
    <source>
        <dbReference type="Pfam" id="PF00149"/>
    </source>
</evidence>
<keyword evidence="3" id="KW-1185">Reference proteome</keyword>
<dbReference type="GO" id="GO:0016788">
    <property type="term" value="F:hydrolase activity, acting on ester bonds"/>
    <property type="evidence" value="ECO:0007669"/>
    <property type="project" value="TreeGrafter"/>
</dbReference>
<dbReference type="PANTHER" id="PTHR32440">
    <property type="entry name" value="PHOSPHATASE DCR2-RELATED-RELATED"/>
    <property type="match status" value="1"/>
</dbReference>
<feature type="domain" description="Calcineurin-like phosphoesterase" evidence="1">
    <location>
        <begin position="25"/>
        <end position="273"/>
    </location>
</feature>
<organism evidence="2 3">
    <name type="scientific">Fusibacillus kribbianus</name>
    <dbReference type="NCBI Taxonomy" id="3044208"/>
    <lineage>
        <taxon>Bacteria</taxon>
        <taxon>Bacillati</taxon>
        <taxon>Bacillota</taxon>
        <taxon>Clostridia</taxon>
        <taxon>Lachnospirales</taxon>
        <taxon>Lachnospiraceae</taxon>
        <taxon>Fusibacillus</taxon>
    </lineage>
</organism>
<accession>A0AAP4F0K7</accession>
<dbReference type="InterPro" id="IPR004843">
    <property type="entry name" value="Calcineurin-like_PHP"/>
</dbReference>
<name>A0AAP4F0K7_9FIRM</name>
<dbReference type="Pfam" id="PF00149">
    <property type="entry name" value="Metallophos"/>
    <property type="match status" value="1"/>
</dbReference>
<dbReference type="Gene3D" id="3.60.21.10">
    <property type="match status" value="1"/>
</dbReference>
<dbReference type="GO" id="GO:0005737">
    <property type="term" value="C:cytoplasm"/>
    <property type="evidence" value="ECO:0007669"/>
    <property type="project" value="TreeGrafter"/>
</dbReference>
<comment type="caution">
    <text evidence="2">The sequence shown here is derived from an EMBL/GenBank/DDBJ whole genome shotgun (WGS) entry which is preliminary data.</text>
</comment>